<evidence type="ECO:0000313" key="4">
    <source>
        <dbReference type="EMBL" id="OAO14643.1"/>
    </source>
</evidence>
<evidence type="ECO:0000313" key="5">
    <source>
        <dbReference type="Proteomes" id="UP000078348"/>
    </source>
</evidence>
<evidence type="ECO:0000256" key="1">
    <source>
        <dbReference type="ARBA" id="ARBA00010835"/>
    </source>
</evidence>
<name>A0A196SCB0_BLAHN</name>
<sequence>MFGLSRVAGGLLSATRSRFFSAVSFDALAKEHKILANNLQKIAEADRKFVSFEPEIWDTQIGIADIDEMYECCEGDEDSQQLTLKELEKSYMLTKELERSMSHLNATATPYSTAFIDLHSGAGGEDACDWTRMLLEMYEGLSRKLNWKWKCIASQEEGSGIRSATLRVDGDDVAPYLSCESGIHRLVRISPFDKNSRRHTSFASVIVSPLTDRSNSISIQPKDLNVDRYRASGPGGQHVNKTESAVRLTHVPTGIVAECQAERDQHKNMEMAMKLLKSKLEKQQSDSEDELKKNQYKNLDANSWSHQIRSYVLHPYTMVKDHIYGVTENSVSRILEGDMEAFIDEMLRRKLYTDYKVPV</sequence>
<evidence type="ECO:0000256" key="2">
    <source>
        <dbReference type="ARBA" id="ARBA00022917"/>
    </source>
</evidence>
<dbReference type="Pfam" id="PF00472">
    <property type="entry name" value="RF-1"/>
    <property type="match status" value="1"/>
</dbReference>
<dbReference type="Pfam" id="PF03462">
    <property type="entry name" value="PCRF"/>
    <property type="match status" value="1"/>
</dbReference>
<dbReference type="OrthoDB" id="2019491at2759"/>
<dbReference type="SUPFAM" id="SSF75620">
    <property type="entry name" value="Release factor"/>
    <property type="match status" value="1"/>
</dbReference>
<comment type="caution">
    <text evidence="4">The sequence shown here is derived from an EMBL/GenBank/DDBJ whole genome shotgun (WGS) entry which is preliminary data.</text>
</comment>
<dbReference type="EMBL" id="LXWW01000228">
    <property type="protein sequence ID" value="OAO14643.1"/>
    <property type="molecule type" value="Genomic_DNA"/>
</dbReference>
<evidence type="ECO:0000259" key="3">
    <source>
        <dbReference type="PROSITE" id="PS00745"/>
    </source>
</evidence>
<dbReference type="SMART" id="SM00937">
    <property type="entry name" value="PCRF"/>
    <property type="match status" value="1"/>
</dbReference>
<keyword evidence="5" id="KW-1185">Reference proteome</keyword>
<gene>
    <name evidence="4" type="ORF">AV274_3687</name>
</gene>
<dbReference type="AlphaFoldDB" id="A0A196SCB0"/>
<dbReference type="FunFam" id="3.30.160.20:FF:000004">
    <property type="entry name" value="Peptide chain release factor 1"/>
    <property type="match status" value="1"/>
</dbReference>
<protein>
    <submittedName>
        <fullName evidence="4">Peptide chain release factor</fullName>
    </submittedName>
</protein>
<dbReference type="PANTHER" id="PTHR43116:SF3">
    <property type="entry name" value="CLASS I PEPTIDE CHAIN RELEASE FACTOR"/>
    <property type="match status" value="1"/>
</dbReference>
<accession>A0A196SCB0</accession>
<dbReference type="GO" id="GO:0003747">
    <property type="term" value="F:translation release factor activity"/>
    <property type="evidence" value="ECO:0007669"/>
    <property type="project" value="InterPro"/>
</dbReference>
<dbReference type="InterPro" id="IPR045853">
    <property type="entry name" value="Pep_chain_release_fac_I_sf"/>
</dbReference>
<dbReference type="Gene3D" id="3.30.70.1660">
    <property type="match status" value="1"/>
</dbReference>
<dbReference type="STRING" id="478820.A0A196SCB0"/>
<keyword evidence="2" id="KW-0648">Protein biosynthesis</keyword>
<comment type="similarity">
    <text evidence="1">Belongs to the prokaryotic/mitochondrial release factor family.</text>
</comment>
<organism evidence="4 5">
    <name type="scientific">Blastocystis sp. subtype 1 (strain ATCC 50177 / NandII)</name>
    <dbReference type="NCBI Taxonomy" id="478820"/>
    <lineage>
        <taxon>Eukaryota</taxon>
        <taxon>Sar</taxon>
        <taxon>Stramenopiles</taxon>
        <taxon>Bigyra</taxon>
        <taxon>Opalozoa</taxon>
        <taxon>Opalinata</taxon>
        <taxon>Blastocystidae</taxon>
        <taxon>Blastocystis</taxon>
    </lineage>
</organism>
<dbReference type="Proteomes" id="UP000078348">
    <property type="component" value="Unassembled WGS sequence"/>
</dbReference>
<dbReference type="Gene3D" id="3.30.160.20">
    <property type="match status" value="1"/>
</dbReference>
<proteinExistence type="inferred from homology"/>
<dbReference type="PROSITE" id="PS00745">
    <property type="entry name" value="RF_PROK_I"/>
    <property type="match status" value="1"/>
</dbReference>
<dbReference type="PANTHER" id="PTHR43116">
    <property type="entry name" value="PEPTIDE CHAIN RELEASE FACTOR 2"/>
    <property type="match status" value="1"/>
</dbReference>
<dbReference type="InterPro" id="IPR005139">
    <property type="entry name" value="PCRF"/>
</dbReference>
<feature type="domain" description="Prokaryotic-type class I peptide chain release factors" evidence="3">
    <location>
        <begin position="230"/>
        <end position="246"/>
    </location>
</feature>
<dbReference type="InterPro" id="IPR000352">
    <property type="entry name" value="Pep_chain_release_fac_I"/>
</dbReference>
<reference evidence="4 5" key="1">
    <citation type="submission" date="2016-05" db="EMBL/GenBank/DDBJ databases">
        <title>Nuclear genome of Blastocystis sp. subtype 1 NandII.</title>
        <authorList>
            <person name="Gentekaki E."/>
            <person name="Curtis B."/>
            <person name="Stairs C."/>
            <person name="Eme L."/>
            <person name="Herman E."/>
            <person name="Klimes V."/>
            <person name="Arias M.C."/>
            <person name="Elias M."/>
            <person name="Hilliou F."/>
            <person name="Klute M."/>
            <person name="Malik S.-B."/>
            <person name="Pightling A."/>
            <person name="Rachubinski R."/>
            <person name="Salas D."/>
            <person name="Schlacht A."/>
            <person name="Suga H."/>
            <person name="Archibald J."/>
            <person name="Ball S.G."/>
            <person name="Clark G."/>
            <person name="Dacks J."/>
            <person name="Van Der Giezen M."/>
            <person name="Tsaousis A."/>
            <person name="Roger A."/>
        </authorList>
    </citation>
    <scope>NUCLEOTIDE SEQUENCE [LARGE SCALE GENOMIC DNA]</scope>
    <source>
        <strain evidence="5">ATCC 50177 / NandII</strain>
    </source>
</reference>
<dbReference type="GO" id="GO:0005737">
    <property type="term" value="C:cytoplasm"/>
    <property type="evidence" value="ECO:0007669"/>
    <property type="project" value="UniProtKB-ARBA"/>
</dbReference>